<dbReference type="eggNOG" id="KOG0316">
    <property type="taxonomic scope" value="Eukaryota"/>
</dbReference>
<evidence type="ECO:0000256" key="3">
    <source>
        <dbReference type="ARBA" id="ARBA00022574"/>
    </source>
</evidence>
<name>B8LCP2_THAPS</name>
<dbReference type="GO" id="GO:0005737">
    <property type="term" value="C:cytoplasm"/>
    <property type="evidence" value="ECO:0007669"/>
    <property type="project" value="UniProtKB-SubCell"/>
</dbReference>
<dbReference type="AlphaFoldDB" id="B8LCP2"/>
<dbReference type="GeneID" id="7442543"/>
<dbReference type="GO" id="GO:0071013">
    <property type="term" value="C:catalytic step 2 spliceosome"/>
    <property type="evidence" value="ECO:0000318"/>
    <property type="project" value="GO_Central"/>
</dbReference>
<comment type="similarity">
    <text evidence="5">Belongs to the WD repeat MORG1 family.</text>
</comment>
<evidence type="ECO:0000256" key="2">
    <source>
        <dbReference type="ARBA" id="ARBA00022490"/>
    </source>
</evidence>
<dbReference type="OMA" id="MCWDIRT"/>
<dbReference type="InterPro" id="IPR020472">
    <property type="entry name" value="WD40_PAC1"/>
</dbReference>
<evidence type="ECO:0008006" key="10">
    <source>
        <dbReference type="Google" id="ProtNLM"/>
    </source>
</evidence>
<dbReference type="InParanoid" id="B8LCP2"/>
<feature type="region of interest" description="Disordered" evidence="7">
    <location>
        <begin position="80"/>
        <end position="102"/>
    </location>
</feature>
<evidence type="ECO:0000256" key="4">
    <source>
        <dbReference type="ARBA" id="ARBA00022737"/>
    </source>
</evidence>
<keyword evidence="2" id="KW-0963">Cytoplasm</keyword>
<dbReference type="SUPFAM" id="SSF50978">
    <property type="entry name" value="WD40 repeat-like"/>
    <property type="match status" value="1"/>
</dbReference>
<feature type="repeat" description="WD" evidence="6">
    <location>
        <begin position="40"/>
        <end position="77"/>
    </location>
</feature>
<dbReference type="PANTHER" id="PTHR22842">
    <property type="entry name" value="WD40 REPEAT PROTEIN"/>
    <property type="match status" value="1"/>
</dbReference>
<dbReference type="InterPro" id="IPR015943">
    <property type="entry name" value="WD40/YVTN_repeat-like_dom_sf"/>
</dbReference>
<dbReference type="InterPro" id="IPR001680">
    <property type="entry name" value="WD40_rpt"/>
</dbReference>
<dbReference type="Gene3D" id="2.130.10.10">
    <property type="entry name" value="YVTN repeat-like/Quinoprotein amine dehydrogenase"/>
    <property type="match status" value="3"/>
</dbReference>
<organism evidence="8 9">
    <name type="scientific">Thalassiosira pseudonana</name>
    <name type="common">Marine diatom</name>
    <name type="synonym">Cyclotella nana</name>
    <dbReference type="NCBI Taxonomy" id="35128"/>
    <lineage>
        <taxon>Eukaryota</taxon>
        <taxon>Sar</taxon>
        <taxon>Stramenopiles</taxon>
        <taxon>Ochrophyta</taxon>
        <taxon>Bacillariophyta</taxon>
        <taxon>Coscinodiscophyceae</taxon>
        <taxon>Thalassiosirophycidae</taxon>
        <taxon>Thalassiosirales</taxon>
        <taxon>Thalassiosiraceae</taxon>
        <taxon>Thalassiosira</taxon>
    </lineage>
</organism>
<dbReference type="STRING" id="35128.B8LCP2"/>
<dbReference type="HOGENOM" id="CLU_000288_57_1_1"/>
<dbReference type="RefSeq" id="XP_002296815.1">
    <property type="nucleotide sequence ID" value="XM_002296779.1"/>
</dbReference>
<dbReference type="Proteomes" id="UP000001449">
    <property type="component" value="Chromosome 16"/>
</dbReference>
<keyword evidence="3 6" id="KW-0853">WD repeat</keyword>
<reference evidence="8 9" key="1">
    <citation type="journal article" date="2004" name="Science">
        <title>The genome of the diatom Thalassiosira pseudonana: ecology, evolution, and metabolism.</title>
        <authorList>
            <person name="Armbrust E.V."/>
            <person name="Berges J.A."/>
            <person name="Bowler C."/>
            <person name="Green B.R."/>
            <person name="Martinez D."/>
            <person name="Putnam N.H."/>
            <person name="Zhou S."/>
            <person name="Allen A.E."/>
            <person name="Apt K.E."/>
            <person name="Bechner M."/>
            <person name="Brzezinski M.A."/>
            <person name="Chaal B.K."/>
            <person name="Chiovitti A."/>
            <person name="Davis A.K."/>
            <person name="Demarest M.S."/>
            <person name="Detter J.C."/>
            <person name="Glavina T."/>
            <person name="Goodstein D."/>
            <person name="Hadi M.Z."/>
            <person name="Hellsten U."/>
            <person name="Hildebrand M."/>
            <person name="Jenkins B.D."/>
            <person name="Jurka J."/>
            <person name="Kapitonov V.V."/>
            <person name="Kroger N."/>
            <person name="Lau W.W."/>
            <person name="Lane T.W."/>
            <person name="Larimer F.W."/>
            <person name="Lippmeier J.C."/>
            <person name="Lucas S."/>
            <person name="Medina M."/>
            <person name="Montsant A."/>
            <person name="Obornik M."/>
            <person name="Parker M.S."/>
            <person name="Palenik B."/>
            <person name="Pazour G.J."/>
            <person name="Richardson P.M."/>
            <person name="Rynearson T.A."/>
            <person name="Saito M.A."/>
            <person name="Schwartz D.C."/>
            <person name="Thamatrakoln K."/>
            <person name="Valentin K."/>
            <person name="Vardi A."/>
            <person name="Wilkerson F.P."/>
            <person name="Rokhsar D.S."/>
        </authorList>
    </citation>
    <scope>NUCLEOTIDE SEQUENCE [LARGE SCALE GENOMIC DNA]</scope>
    <source>
        <strain evidence="8 9">CCMP1335</strain>
    </source>
</reference>
<dbReference type="EMBL" id="DS999417">
    <property type="protein sequence ID" value="EED87016.1"/>
    <property type="molecule type" value="Genomic_DNA"/>
</dbReference>
<dbReference type="KEGG" id="tps:THAPSDRAFT_25153"/>
<dbReference type="PANTHER" id="PTHR22842:SF3">
    <property type="entry name" value="WD REPEAT DOMAIN-CONTAINING PROTEIN 83"/>
    <property type="match status" value="1"/>
</dbReference>
<keyword evidence="9" id="KW-1185">Reference proteome</keyword>
<dbReference type="Pfam" id="PF00400">
    <property type="entry name" value="WD40"/>
    <property type="match status" value="5"/>
</dbReference>
<protein>
    <recommendedName>
        <fullName evidence="10">WD40 repeat-like protein</fullName>
    </recommendedName>
</protein>
<evidence type="ECO:0000256" key="7">
    <source>
        <dbReference type="SAM" id="MobiDB-lite"/>
    </source>
</evidence>
<evidence type="ECO:0000256" key="6">
    <source>
        <dbReference type="PROSITE-ProRule" id="PRU00221"/>
    </source>
</evidence>
<evidence type="ECO:0000256" key="1">
    <source>
        <dbReference type="ARBA" id="ARBA00004496"/>
    </source>
</evidence>
<dbReference type="InterPro" id="IPR036322">
    <property type="entry name" value="WD40_repeat_dom_sf"/>
</dbReference>
<dbReference type="PROSITE" id="PS50082">
    <property type="entry name" value="WD_REPEATS_2"/>
    <property type="match status" value="2"/>
</dbReference>
<dbReference type="SMART" id="SM00320">
    <property type="entry name" value="WD40"/>
    <property type="match status" value="7"/>
</dbReference>
<sequence>MAFPSSYSPYSTPYTDTYNLHDSFYHGDYNDAPSLPVAELRGHDGPIHVVRFSGESGAPDGKYCITGGNDRTVRLWNPTRIDPAYRPPRTTSTGNSAVSSQDYYRRQHQTKSLHDEPSKLPQHLPSALPMQTYTEGHMHPIHSITVNSTSNVLLSSSDKTLVATDLVTAQVKQKWWGHGGRIECVSCLGGSSSGTSGSGGGGGGSTSEEVYATSSYDATVRLWDSRSRSKDPLMILEEAKDAVTCVASGGEGDAQIVTSSVDGKIRTYDLRTAQLLTEDIRHPITSFSLGHDNTTIASSCLDGSIRLWDRSSQNNASRTKIFQRMRNVHKGGNYKLDCAFTSNDKYIFSGSECGAVVVYMVSSSNDGDGKARGTKLERHTGPTCSVATCPQSQRPWLALSASYDGSAVVWASQEEAEHCLEG</sequence>
<dbReference type="GO" id="GO:0000398">
    <property type="term" value="P:mRNA splicing, via spliceosome"/>
    <property type="evidence" value="ECO:0000318"/>
    <property type="project" value="GO_Central"/>
</dbReference>
<reference evidence="8 9" key="2">
    <citation type="journal article" date="2008" name="Nature">
        <title>The Phaeodactylum genome reveals the evolutionary history of diatom genomes.</title>
        <authorList>
            <person name="Bowler C."/>
            <person name="Allen A.E."/>
            <person name="Badger J.H."/>
            <person name="Grimwood J."/>
            <person name="Jabbari K."/>
            <person name="Kuo A."/>
            <person name="Maheswari U."/>
            <person name="Martens C."/>
            <person name="Maumus F."/>
            <person name="Otillar R.P."/>
            <person name="Rayko E."/>
            <person name="Salamov A."/>
            <person name="Vandepoele K."/>
            <person name="Beszteri B."/>
            <person name="Gruber A."/>
            <person name="Heijde M."/>
            <person name="Katinka M."/>
            <person name="Mock T."/>
            <person name="Valentin K."/>
            <person name="Verret F."/>
            <person name="Berges J.A."/>
            <person name="Brownlee C."/>
            <person name="Cadoret J.P."/>
            <person name="Chiovitti A."/>
            <person name="Choi C.J."/>
            <person name="Coesel S."/>
            <person name="De Martino A."/>
            <person name="Detter J.C."/>
            <person name="Durkin C."/>
            <person name="Falciatore A."/>
            <person name="Fournet J."/>
            <person name="Haruta M."/>
            <person name="Huysman M.J."/>
            <person name="Jenkins B.D."/>
            <person name="Jiroutova K."/>
            <person name="Jorgensen R.E."/>
            <person name="Joubert Y."/>
            <person name="Kaplan A."/>
            <person name="Kroger N."/>
            <person name="Kroth P.G."/>
            <person name="La Roche J."/>
            <person name="Lindquist E."/>
            <person name="Lommer M."/>
            <person name="Martin-Jezequel V."/>
            <person name="Lopez P.J."/>
            <person name="Lucas S."/>
            <person name="Mangogna M."/>
            <person name="McGinnis K."/>
            <person name="Medlin L.K."/>
            <person name="Montsant A."/>
            <person name="Oudot-Le Secq M.P."/>
            <person name="Napoli C."/>
            <person name="Obornik M."/>
            <person name="Parker M.S."/>
            <person name="Petit J.L."/>
            <person name="Porcel B.M."/>
            <person name="Poulsen N."/>
            <person name="Robison M."/>
            <person name="Rychlewski L."/>
            <person name="Rynearson T.A."/>
            <person name="Schmutz J."/>
            <person name="Shapiro H."/>
            <person name="Siaut M."/>
            <person name="Stanley M."/>
            <person name="Sussman M.R."/>
            <person name="Taylor A.R."/>
            <person name="Vardi A."/>
            <person name="von Dassow P."/>
            <person name="Vyverman W."/>
            <person name="Willis A."/>
            <person name="Wyrwicz L.S."/>
            <person name="Rokhsar D.S."/>
            <person name="Weissenbach J."/>
            <person name="Armbrust E.V."/>
            <person name="Green B.R."/>
            <person name="Van de Peer Y."/>
            <person name="Grigoriev I.V."/>
        </authorList>
    </citation>
    <scope>NUCLEOTIDE SEQUENCE [LARGE SCALE GENOMIC DNA]</scope>
    <source>
        <strain evidence="8 9">CCMP1335</strain>
    </source>
</reference>
<feature type="compositionally biased region" description="Polar residues" evidence="7">
    <location>
        <begin position="89"/>
        <end position="102"/>
    </location>
</feature>
<dbReference type="PaxDb" id="35128-Thaps25153"/>
<dbReference type="PROSITE" id="PS50294">
    <property type="entry name" value="WD_REPEATS_REGION"/>
    <property type="match status" value="1"/>
</dbReference>
<accession>B8LCP2</accession>
<feature type="repeat" description="WD" evidence="6">
    <location>
        <begin position="277"/>
        <end position="318"/>
    </location>
</feature>
<proteinExistence type="inferred from homology"/>
<dbReference type="PRINTS" id="PR00320">
    <property type="entry name" value="GPROTEINBRPT"/>
</dbReference>
<evidence type="ECO:0000313" key="9">
    <source>
        <dbReference type="Proteomes" id="UP000001449"/>
    </source>
</evidence>
<dbReference type="InterPro" id="IPR051980">
    <property type="entry name" value="WD_repeat_MORG1"/>
</dbReference>
<evidence type="ECO:0000313" key="8">
    <source>
        <dbReference type="EMBL" id="EED87016.1"/>
    </source>
</evidence>
<comment type="subcellular location">
    <subcellularLocation>
        <location evidence="1">Cytoplasm</location>
    </subcellularLocation>
</comment>
<keyword evidence="4" id="KW-0677">Repeat</keyword>
<gene>
    <name evidence="8" type="ORF">THAPSDRAFT_25153</name>
</gene>
<evidence type="ECO:0000256" key="5">
    <source>
        <dbReference type="ARBA" id="ARBA00038145"/>
    </source>
</evidence>